<feature type="chain" id="PRO_5037931313" description="Tetratricopeptide repeat protein" evidence="1">
    <location>
        <begin position="20"/>
        <end position="402"/>
    </location>
</feature>
<protein>
    <recommendedName>
        <fullName evidence="4">Tetratricopeptide repeat protein</fullName>
    </recommendedName>
</protein>
<evidence type="ECO:0000313" key="2">
    <source>
        <dbReference type="EMBL" id="GGA56047.1"/>
    </source>
</evidence>
<evidence type="ECO:0000256" key="1">
    <source>
        <dbReference type="SAM" id="SignalP"/>
    </source>
</evidence>
<dbReference type="Proteomes" id="UP000648801">
    <property type="component" value="Unassembled WGS sequence"/>
</dbReference>
<dbReference type="EMBL" id="BMJB01000001">
    <property type="protein sequence ID" value="GGA56047.1"/>
    <property type="molecule type" value="Genomic_DNA"/>
</dbReference>
<organism evidence="2 3">
    <name type="scientific">Edaphobacter acidisoli</name>
    <dbReference type="NCBI Taxonomy" id="2040573"/>
    <lineage>
        <taxon>Bacteria</taxon>
        <taxon>Pseudomonadati</taxon>
        <taxon>Acidobacteriota</taxon>
        <taxon>Terriglobia</taxon>
        <taxon>Terriglobales</taxon>
        <taxon>Acidobacteriaceae</taxon>
        <taxon>Edaphobacter</taxon>
    </lineage>
</organism>
<proteinExistence type="predicted"/>
<name>A0A916RJH2_9BACT</name>
<accession>A0A916RJH2</accession>
<dbReference type="RefSeq" id="WP_188757682.1">
    <property type="nucleotide sequence ID" value="NZ_BMJB01000001.1"/>
</dbReference>
<keyword evidence="3" id="KW-1185">Reference proteome</keyword>
<dbReference type="Gene3D" id="1.25.40.10">
    <property type="entry name" value="Tetratricopeptide repeat domain"/>
    <property type="match status" value="2"/>
</dbReference>
<reference evidence="2" key="1">
    <citation type="journal article" date="2014" name="Int. J. Syst. Evol. Microbiol.">
        <title>Complete genome sequence of Corynebacterium casei LMG S-19264T (=DSM 44701T), isolated from a smear-ripened cheese.</title>
        <authorList>
            <consortium name="US DOE Joint Genome Institute (JGI-PGF)"/>
            <person name="Walter F."/>
            <person name="Albersmeier A."/>
            <person name="Kalinowski J."/>
            <person name="Ruckert C."/>
        </authorList>
    </citation>
    <scope>NUCLEOTIDE SEQUENCE</scope>
    <source>
        <strain evidence="2">CGMCC 1.15447</strain>
    </source>
</reference>
<keyword evidence="1" id="KW-0732">Signal</keyword>
<dbReference type="InterPro" id="IPR011990">
    <property type="entry name" value="TPR-like_helical_dom_sf"/>
</dbReference>
<dbReference type="AlphaFoldDB" id="A0A916RJH2"/>
<evidence type="ECO:0008006" key="4">
    <source>
        <dbReference type="Google" id="ProtNLM"/>
    </source>
</evidence>
<gene>
    <name evidence="2" type="ORF">GCM10011507_04170</name>
</gene>
<reference evidence="2" key="2">
    <citation type="submission" date="2020-09" db="EMBL/GenBank/DDBJ databases">
        <authorList>
            <person name="Sun Q."/>
            <person name="Zhou Y."/>
        </authorList>
    </citation>
    <scope>NUCLEOTIDE SEQUENCE</scope>
    <source>
        <strain evidence="2">CGMCC 1.15447</strain>
    </source>
</reference>
<feature type="signal peptide" evidence="1">
    <location>
        <begin position="1"/>
        <end position="19"/>
    </location>
</feature>
<sequence>MLLAVVLALALSSGLKAHAADYDVAAHTDPINLTPEVRAAEGRFYDMDYDGALRQFEAIMKAHPNDPMAIDYVQKTLIIRELYRQDLMDTTYYAHDSFLTSKRRVDIPQATRDRIEALTDQAIALCDSEIKANPTDKNAYFARGYARGMHAVLITLADHSFVAAARQGLASRNDSEQALKIDPNYADAKMAIGIQEFAVASLPRFLRFMVGIAGIGGNKQRGLELLREAAADGVVTPVEAKTALALFLRHDSKYSEAIQVERELVAEYPHNYLFHLELANLTKDIGNGPAAIALYKVVIANGHRSGYFVEPRLHMAYFGLADTERGQNQLQEAAQDYLNAAAQPGCTEWIRRRAQLNAGEVLDLLHDRAAAVRQYELASAGGEDQSQADAARRYLKTPYTGK</sequence>
<comment type="caution">
    <text evidence="2">The sequence shown here is derived from an EMBL/GenBank/DDBJ whole genome shotgun (WGS) entry which is preliminary data.</text>
</comment>
<evidence type="ECO:0000313" key="3">
    <source>
        <dbReference type="Proteomes" id="UP000648801"/>
    </source>
</evidence>
<dbReference type="SUPFAM" id="SSF48452">
    <property type="entry name" value="TPR-like"/>
    <property type="match status" value="2"/>
</dbReference>